<protein>
    <submittedName>
        <fullName evidence="2">Uncharacterized protein</fullName>
    </submittedName>
</protein>
<comment type="caution">
    <text evidence="2">The sequence shown here is derived from an EMBL/GenBank/DDBJ whole genome shotgun (WGS) entry which is preliminary data.</text>
</comment>
<dbReference type="EMBL" id="CAHIKZ030001242">
    <property type="protein sequence ID" value="CAE1257478.1"/>
    <property type="molecule type" value="Genomic_DNA"/>
</dbReference>
<dbReference type="Proteomes" id="UP000597762">
    <property type="component" value="Unassembled WGS sequence"/>
</dbReference>
<feature type="transmembrane region" description="Helical" evidence="1">
    <location>
        <begin position="208"/>
        <end position="235"/>
    </location>
</feature>
<keyword evidence="1" id="KW-0812">Transmembrane</keyword>
<dbReference type="AlphaFoldDB" id="A0A812C755"/>
<feature type="transmembrane region" description="Helical" evidence="1">
    <location>
        <begin position="274"/>
        <end position="291"/>
    </location>
</feature>
<keyword evidence="3" id="KW-1185">Reference proteome</keyword>
<accession>A0A812C755</accession>
<sequence length="300" mass="34714">MFSPSLFFDILLSVLAFHGFDLILLFHHASSLSPQFLSITLYLFPSFCDALSLSLSRFLCLAQYFSLFLSPLDPFHSHFLPHSFSFTLSLSLSLSDPSFTDKTFLMNDQKTSLWMPLSHSHFNASFFPFLSSIFLTSITNISSYLSLSLLMHLCLSPSISLSFSSSYPSYHYCLSFQYILSFNFLLFSFFFYIHLILFSISFSVYSTILYLTLFTLLSSLYLFLLLFLSTISLFFSYQHNSLFSTGLFIFTLPFIQSFHLYFNYQFLSKYLNSELSSFSLIIHLFFISLFLNKNSTIKLA</sequence>
<name>A0A812C755_ACAPH</name>
<feature type="transmembrane region" description="Helical" evidence="1">
    <location>
        <begin position="39"/>
        <end position="59"/>
    </location>
</feature>
<keyword evidence="1" id="KW-0472">Membrane</keyword>
<feature type="transmembrane region" description="Helical" evidence="1">
    <location>
        <begin position="144"/>
        <end position="164"/>
    </location>
</feature>
<reference evidence="2" key="1">
    <citation type="submission" date="2021-01" db="EMBL/GenBank/DDBJ databases">
        <authorList>
            <person name="Li R."/>
            <person name="Bekaert M."/>
        </authorList>
    </citation>
    <scope>NUCLEOTIDE SEQUENCE</scope>
    <source>
        <strain evidence="2">Farmed</strain>
    </source>
</reference>
<keyword evidence="1" id="KW-1133">Transmembrane helix</keyword>
<feature type="transmembrane region" description="Helical" evidence="1">
    <location>
        <begin position="176"/>
        <end position="202"/>
    </location>
</feature>
<evidence type="ECO:0000313" key="2">
    <source>
        <dbReference type="EMBL" id="CAE1257478.1"/>
    </source>
</evidence>
<feature type="transmembrane region" description="Helical" evidence="1">
    <location>
        <begin position="6"/>
        <end position="27"/>
    </location>
</feature>
<organism evidence="2 3">
    <name type="scientific">Acanthosepion pharaonis</name>
    <name type="common">Pharaoh cuttlefish</name>
    <name type="synonym">Sepia pharaonis</name>
    <dbReference type="NCBI Taxonomy" id="158019"/>
    <lineage>
        <taxon>Eukaryota</taxon>
        <taxon>Metazoa</taxon>
        <taxon>Spiralia</taxon>
        <taxon>Lophotrochozoa</taxon>
        <taxon>Mollusca</taxon>
        <taxon>Cephalopoda</taxon>
        <taxon>Coleoidea</taxon>
        <taxon>Decapodiformes</taxon>
        <taxon>Sepiida</taxon>
        <taxon>Sepiina</taxon>
        <taxon>Sepiidae</taxon>
        <taxon>Acanthosepion</taxon>
    </lineage>
</organism>
<evidence type="ECO:0000313" key="3">
    <source>
        <dbReference type="Proteomes" id="UP000597762"/>
    </source>
</evidence>
<feature type="transmembrane region" description="Helical" evidence="1">
    <location>
        <begin position="242"/>
        <end position="262"/>
    </location>
</feature>
<proteinExistence type="predicted"/>
<evidence type="ECO:0000256" key="1">
    <source>
        <dbReference type="SAM" id="Phobius"/>
    </source>
</evidence>
<gene>
    <name evidence="2" type="ORF">SPHA_30764</name>
</gene>